<comment type="caution">
    <text evidence="2">The sequence shown here is derived from an EMBL/GenBank/DDBJ whole genome shotgun (WGS) entry which is preliminary data.</text>
</comment>
<dbReference type="GO" id="GO:0008270">
    <property type="term" value="F:zinc ion binding"/>
    <property type="evidence" value="ECO:0007669"/>
    <property type="project" value="InterPro"/>
</dbReference>
<dbReference type="InterPro" id="IPR003615">
    <property type="entry name" value="HNH_nuc"/>
</dbReference>
<dbReference type="Gene3D" id="1.10.30.50">
    <property type="match status" value="1"/>
</dbReference>
<dbReference type="RefSeq" id="WP_162691943.1">
    <property type="nucleotide sequence ID" value="NZ_JAGIPM010000019.1"/>
</dbReference>
<accession>A0AAW8M2N0</accession>
<dbReference type="InterPro" id="IPR002711">
    <property type="entry name" value="HNH"/>
</dbReference>
<dbReference type="GO" id="GO:0003676">
    <property type="term" value="F:nucleic acid binding"/>
    <property type="evidence" value="ECO:0007669"/>
    <property type="project" value="InterPro"/>
</dbReference>
<protein>
    <recommendedName>
        <fullName evidence="1">HNH domain-containing protein</fullName>
    </recommendedName>
</protein>
<feature type="domain" description="HNH" evidence="1">
    <location>
        <begin position="51"/>
        <end position="96"/>
    </location>
</feature>
<evidence type="ECO:0000313" key="3">
    <source>
        <dbReference type="Proteomes" id="UP001265315"/>
    </source>
</evidence>
<dbReference type="Proteomes" id="UP001265315">
    <property type="component" value="Unassembled WGS sequence"/>
</dbReference>
<evidence type="ECO:0000259" key="1">
    <source>
        <dbReference type="Pfam" id="PF01844"/>
    </source>
</evidence>
<dbReference type="AlphaFoldDB" id="A0AAW8M2N0"/>
<gene>
    <name evidence="2" type="ORF">J2W61_005485</name>
</gene>
<dbReference type="Pfam" id="PF01844">
    <property type="entry name" value="HNH"/>
    <property type="match status" value="1"/>
</dbReference>
<name>A0AAW8M2N0_AGRTU</name>
<dbReference type="CDD" id="cd00085">
    <property type="entry name" value="HNHc"/>
    <property type="match status" value="1"/>
</dbReference>
<dbReference type="GO" id="GO:0004519">
    <property type="term" value="F:endonuclease activity"/>
    <property type="evidence" value="ECO:0007669"/>
    <property type="project" value="InterPro"/>
</dbReference>
<proteinExistence type="predicted"/>
<reference evidence="2" key="1">
    <citation type="submission" date="2023-07" db="EMBL/GenBank/DDBJ databases">
        <title>Sorghum-associated microbial communities from plants grown in Nebraska, USA.</title>
        <authorList>
            <person name="Schachtman D."/>
        </authorList>
    </citation>
    <scope>NUCLEOTIDE SEQUENCE</scope>
    <source>
        <strain evidence="2">1457</strain>
    </source>
</reference>
<dbReference type="EMBL" id="JAVDSW010000015">
    <property type="protein sequence ID" value="MDR6705610.1"/>
    <property type="molecule type" value="Genomic_DNA"/>
</dbReference>
<sequence>MKYRKPLKITQRTTSVTNSFVQAVIPWVVPSAYERDEALAILGMTVETVSCAYCGGAASDWDHLRPLVRNKRPTGYISDFKNMVPACGRCNQSKGAQEWRVWIEGTAAGSPKTRAIQQLDERVAALNRFEAWGQVKPLALDQLADTSLWETHWGNLAALELALKKAQEHAAVLQAEVSRNSQLTQQSAQNTEFVVSVETALEAAPKATQNRAER</sequence>
<organism evidence="2 3">
    <name type="scientific">Agrobacterium tumefaciens</name>
    <dbReference type="NCBI Taxonomy" id="358"/>
    <lineage>
        <taxon>Bacteria</taxon>
        <taxon>Pseudomonadati</taxon>
        <taxon>Pseudomonadota</taxon>
        <taxon>Alphaproteobacteria</taxon>
        <taxon>Hyphomicrobiales</taxon>
        <taxon>Rhizobiaceae</taxon>
        <taxon>Rhizobium/Agrobacterium group</taxon>
        <taxon>Agrobacterium</taxon>
        <taxon>Agrobacterium tumefaciens complex</taxon>
    </lineage>
</organism>
<evidence type="ECO:0000313" key="2">
    <source>
        <dbReference type="EMBL" id="MDR6705610.1"/>
    </source>
</evidence>